<dbReference type="PANTHER" id="PTHR47623:SF1">
    <property type="entry name" value="OS09G0287300 PROTEIN"/>
    <property type="match status" value="1"/>
</dbReference>
<dbReference type="CDD" id="cd07067">
    <property type="entry name" value="HP_PGM_like"/>
    <property type="match status" value="1"/>
</dbReference>
<dbReference type="RefSeq" id="WP_390262744.1">
    <property type="nucleotide sequence ID" value="NZ_JBHUGH010000010.1"/>
</dbReference>
<dbReference type="PANTHER" id="PTHR47623">
    <property type="entry name" value="OS09G0287300 PROTEIN"/>
    <property type="match status" value="1"/>
</dbReference>
<organism evidence="1 2">
    <name type="scientific">Halodurantibacterium flavum</name>
    <dbReference type="NCBI Taxonomy" id="1382802"/>
    <lineage>
        <taxon>Bacteria</taxon>
        <taxon>Pseudomonadati</taxon>
        <taxon>Pseudomonadota</taxon>
        <taxon>Alphaproteobacteria</taxon>
        <taxon>Rhodobacterales</taxon>
        <taxon>Paracoccaceae</taxon>
        <taxon>Halodurantibacterium</taxon>
    </lineage>
</organism>
<dbReference type="InterPro" id="IPR013078">
    <property type="entry name" value="His_Pase_superF_clade-1"/>
</dbReference>
<sequence length="172" mass="18179">MTLRLILMRHAKSSWDDPAQADFDRPLNARGRAAAPAMADWLASRGERAGQALVSSAARTRETFAAVTGAVGGPEVLFADALYLAGPDVMLRCLRQARAKNVIMIGHNPGIAAFAAALVQQAPAHPDFDRYPTCATLIAEFSQSDWAGVGFGAGRAVAFATPRTLDSGVWVA</sequence>
<dbReference type="SUPFAM" id="SSF53254">
    <property type="entry name" value="Phosphoglycerate mutase-like"/>
    <property type="match status" value="1"/>
</dbReference>
<evidence type="ECO:0000313" key="1">
    <source>
        <dbReference type="EMBL" id="MFD1913222.1"/>
    </source>
</evidence>
<reference evidence="2" key="1">
    <citation type="journal article" date="2019" name="Int. J. Syst. Evol. Microbiol.">
        <title>The Global Catalogue of Microorganisms (GCM) 10K type strain sequencing project: providing services to taxonomists for standard genome sequencing and annotation.</title>
        <authorList>
            <consortium name="The Broad Institute Genomics Platform"/>
            <consortium name="The Broad Institute Genome Sequencing Center for Infectious Disease"/>
            <person name="Wu L."/>
            <person name="Ma J."/>
        </authorList>
    </citation>
    <scope>NUCLEOTIDE SEQUENCE [LARGE SCALE GENOMIC DNA]</scope>
    <source>
        <strain evidence="2">CGMCC 4.7242</strain>
    </source>
</reference>
<gene>
    <name evidence="1" type="ORF">ACFSGJ_13475</name>
</gene>
<evidence type="ECO:0000313" key="2">
    <source>
        <dbReference type="Proteomes" id="UP001597353"/>
    </source>
</evidence>
<dbReference type="EMBL" id="JBHUGH010000010">
    <property type="protein sequence ID" value="MFD1913222.1"/>
    <property type="molecule type" value="Genomic_DNA"/>
</dbReference>
<dbReference type="SMART" id="SM00855">
    <property type="entry name" value="PGAM"/>
    <property type="match status" value="1"/>
</dbReference>
<keyword evidence="2" id="KW-1185">Reference proteome</keyword>
<protein>
    <submittedName>
        <fullName evidence="1">SixA phosphatase family protein</fullName>
    </submittedName>
</protein>
<proteinExistence type="predicted"/>
<name>A0ABW4S9E9_9RHOB</name>
<dbReference type="InterPro" id="IPR029033">
    <property type="entry name" value="His_PPase_superfam"/>
</dbReference>
<dbReference type="Gene3D" id="3.40.50.1240">
    <property type="entry name" value="Phosphoglycerate mutase-like"/>
    <property type="match status" value="1"/>
</dbReference>
<accession>A0ABW4S9E9</accession>
<dbReference type="Pfam" id="PF00300">
    <property type="entry name" value="His_Phos_1"/>
    <property type="match status" value="1"/>
</dbReference>
<dbReference type="Proteomes" id="UP001597353">
    <property type="component" value="Unassembled WGS sequence"/>
</dbReference>
<comment type="caution">
    <text evidence="1">The sequence shown here is derived from an EMBL/GenBank/DDBJ whole genome shotgun (WGS) entry which is preliminary data.</text>
</comment>